<dbReference type="InterPro" id="IPR004302">
    <property type="entry name" value="Cellulose/chitin-bd_N"/>
</dbReference>
<feature type="chain" id="PRO_5014391080" description="Chitin-binding type-4 domain-containing protein" evidence="3">
    <location>
        <begin position="30"/>
        <end position="493"/>
    </location>
</feature>
<accession>A0A2K3DNH4</accession>
<dbReference type="GeneID" id="5721799"/>
<dbReference type="Proteomes" id="UP000006906">
    <property type="component" value="Chromosome 6"/>
</dbReference>
<dbReference type="GO" id="GO:0030036">
    <property type="term" value="P:actin cytoskeleton organization"/>
    <property type="evidence" value="ECO:0000318"/>
    <property type="project" value="GO_Central"/>
</dbReference>
<dbReference type="PaxDb" id="3055-EDP08447"/>
<dbReference type="EMBL" id="CM008967">
    <property type="protein sequence ID" value="PNW82083.1"/>
    <property type="molecule type" value="Genomic_DNA"/>
</dbReference>
<keyword evidence="3" id="KW-0732">Signal</keyword>
<keyword evidence="1" id="KW-0945">Host-virus interaction</keyword>
<dbReference type="Pfam" id="PF03067">
    <property type="entry name" value="LPMO_10"/>
    <property type="match status" value="1"/>
</dbReference>
<dbReference type="InParanoid" id="A0A2K3DNH4"/>
<reference evidence="5 6" key="1">
    <citation type="journal article" date="2007" name="Science">
        <title>The Chlamydomonas genome reveals the evolution of key animal and plant functions.</title>
        <authorList>
            <person name="Merchant S.S."/>
            <person name="Prochnik S.E."/>
            <person name="Vallon O."/>
            <person name="Harris E.H."/>
            <person name="Karpowicz S.J."/>
            <person name="Witman G.B."/>
            <person name="Terry A."/>
            <person name="Salamov A."/>
            <person name="Fritz-Laylin L.K."/>
            <person name="Marechal-Drouard L."/>
            <person name="Marshall W.F."/>
            <person name="Qu L.H."/>
            <person name="Nelson D.R."/>
            <person name="Sanderfoot A.A."/>
            <person name="Spalding M.H."/>
            <person name="Kapitonov V.V."/>
            <person name="Ren Q."/>
            <person name="Ferris P."/>
            <person name="Lindquist E."/>
            <person name="Shapiro H."/>
            <person name="Lucas S.M."/>
            <person name="Grimwood J."/>
            <person name="Schmutz J."/>
            <person name="Cardol P."/>
            <person name="Cerutti H."/>
            <person name="Chanfreau G."/>
            <person name="Chen C.L."/>
            <person name="Cognat V."/>
            <person name="Croft M.T."/>
            <person name="Dent R."/>
            <person name="Dutcher S."/>
            <person name="Fernandez E."/>
            <person name="Fukuzawa H."/>
            <person name="Gonzalez-Ballester D."/>
            <person name="Gonzalez-Halphen D."/>
            <person name="Hallmann A."/>
            <person name="Hanikenne M."/>
            <person name="Hippler M."/>
            <person name="Inwood W."/>
            <person name="Jabbari K."/>
            <person name="Kalanon M."/>
            <person name="Kuras R."/>
            <person name="Lefebvre P.A."/>
            <person name="Lemaire S.D."/>
            <person name="Lobanov A.V."/>
            <person name="Lohr M."/>
            <person name="Manuell A."/>
            <person name="Meier I."/>
            <person name="Mets L."/>
            <person name="Mittag M."/>
            <person name="Mittelmeier T."/>
            <person name="Moroney J.V."/>
            <person name="Moseley J."/>
            <person name="Napoli C."/>
            <person name="Nedelcu A.M."/>
            <person name="Niyogi K."/>
            <person name="Novoselov S.V."/>
            <person name="Paulsen I.T."/>
            <person name="Pazour G."/>
            <person name="Purton S."/>
            <person name="Ral J.P."/>
            <person name="Riano-Pachon D.M."/>
            <person name="Riekhof W."/>
            <person name="Rymarquis L."/>
            <person name="Schroda M."/>
            <person name="Stern D."/>
            <person name="Umen J."/>
            <person name="Willows R."/>
            <person name="Wilson N."/>
            <person name="Zimmer S.L."/>
            <person name="Allmer J."/>
            <person name="Balk J."/>
            <person name="Bisova K."/>
            <person name="Chen C.J."/>
            <person name="Elias M."/>
            <person name="Gendler K."/>
            <person name="Hauser C."/>
            <person name="Lamb M.R."/>
            <person name="Ledford H."/>
            <person name="Long J.C."/>
            <person name="Minagawa J."/>
            <person name="Page M.D."/>
            <person name="Pan J."/>
            <person name="Pootakham W."/>
            <person name="Roje S."/>
            <person name="Rose A."/>
            <person name="Stahlberg E."/>
            <person name="Terauchi A.M."/>
            <person name="Yang P."/>
            <person name="Ball S."/>
            <person name="Bowler C."/>
            <person name="Dieckmann C.L."/>
            <person name="Gladyshev V.N."/>
            <person name="Green P."/>
            <person name="Jorgensen R."/>
            <person name="Mayfield S."/>
            <person name="Mueller-Roeber B."/>
            <person name="Rajamani S."/>
            <person name="Sayre R.T."/>
            <person name="Brokstein P."/>
            <person name="Dubchak I."/>
            <person name="Goodstein D."/>
            <person name="Hornick L."/>
            <person name="Huang Y.W."/>
            <person name="Jhaveri J."/>
            <person name="Luo Y."/>
            <person name="Martinez D."/>
            <person name="Ngau W.C."/>
            <person name="Otillar B."/>
            <person name="Poliakov A."/>
            <person name="Porter A."/>
            <person name="Szajkowski L."/>
            <person name="Werner G."/>
            <person name="Zhou K."/>
            <person name="Grigoriev I.V."/>
            <person name="Rokhsar D.S."/>
            <person name="Grossman A.R."/>
        </authorList>
    </citation>
    <scope>NUCLEOTIDE SEQUENCE [LARGE SCALE GENOMIC DNA]</scope>
    <source>
        <strain evidence="6">CC-503</strain>
    </source>
</reference>
<dbReference type="SMR" id="A0A2K3DNH4"/>
<dbReference type="ExpressionAtlas" id="A0A2K3DNH4">
    <property type="expression patterns" value="baseline"/>
</dbReference>
<feature type="region of interest" description="Disordered" evidence="2">
    <location>
        <begin position="232"/>
        <end position="311"/>
    </location>
</feature>
<dbReference type="AlphaFoldDB" id="A0A2K3DNH4"/>
<feature type="compositionally biased region" description="Pro residues" evidence="2">
    <location>
        <begin position="243"/>
        <end position="311"/>
    </location>
</feature>
<gene>
    <name evidence="5" type="ORF">CHLRE_06g273100v5</name>
</gene>
<feature type="domain" description="Chitin-binding type-4" evidence="4">
    <location>
        <begin position="30"/>
        <end position="227"/>
    </location>
</feature>
<evidence type="ECO:0000256" key="1">
    <source>
        <dbReference type="ARBA" id="ARBA00022581"/>
    </source>
</evidence>
<evidence type="ECO:0000259" key="4">
    <source>
        <dbReference type="Pfam" id="PF03067"/>
    </source>
</evidence>
<dbReference type="PANTHER" id="PTHR13037">
    <property type="entry name" value="FORMIN"/>
    <property type="match status" value="1"/>
</dbReference>
<keyword evidence="6" id="KW-1185">Reference proteome</keyword>
<dbReference type="PRINTS" id="PR01217">
    <property type="entry name" value="PRICHEXTENSN"/>
</dbReference>
<evidence type="ECO:0000313" key="5">
    <source>
        <dbReference type="EMBL" id="PNW82083.1"/>
    </source>
</evidence>
<evidence type="ECO:0000256" key="3">
    <source>
        <dbReference type="SAM" id="SignalP"/>
    </source>
</evidence>
<protein>
    <recommendedName>
        <fullName evidence="4">Chitin-binding type-4 domain-containing protein</fullName>
    </recommendedName>
</protein>
<sequence length="493" mass="51584">MATKLATNLCQATVLAAFVALHCAHLAQGHGYLKSPISRNYAARLNNRFYCEHCGQGNGAPPDVCGNPFQGSTGVNFTDPYTWFDGFKATWTQEQEVDITIYLSTNHGGRMAMRLCPRDRFGLYPTCFNEPANQLRRVSPDPKYNGKVYWYLKPSDAEITQRFRLPPGVSCSSGCVLQWWWVGYQNCYLPCAAAADDVAGECGVSVNGAGVCSSITQTEQFNNCADVLILPPGSNGGGSTSSPPKPPSPSPPRPSPPSPAPAAGTPPRPPTPPQPPSPKPPAPAPPSPKPPSPVPPSPPPRPPTPPSPPGPVCAPVTDWKCTQCGVLANTAAAALGTGLDTPCRECAGSMTDAWACHNCFAGATDRGMVLGCLSCARSAGSSGGWCSQVCAAKSPDGPTFSRCRACAVNSGTPWDCNTCFEKSGGSAAKRDACLDCVGARLGGWACGECTAKPTACEQQRCIDCLRAQPNNSWGCYSASYAAACAGSSGRRLL</sequence>
<evidence type="ECO:0000313" key="6">
    <source>
        <dbReference type="Proteomes" id="UP000006906"/>
    </source>
</evidence>
<dbReference type="Gramene" id="PNW82083">
    <property type="protein sequence ID" value="PNW82083"/>
    <property type="gene ID" value="CHLRE_06g273100v5"/>
</dbReference>
<organism evidence="5 6">
    <name type="scientific">Chlamydomonas reinhardtii</name>
    <name type="common">Chlamydomonas smithii</name>
    <dbReference type="NCBI Taxonomy" id="3055"/>
    <lineage>
        <taxon>Eukaryota</taxon>
        <taxon>Viridiplantae</taxon>
        <taxon>Chlorophyta</taxon>
        <taxon>core chlorophytes</taxon>
        <taxon>Chlorophyceae</taxon>
        <taxon>CS clade</taxon>
        <taxon>Chlamydomonadales</taxon>
        <taxon>Chlamydomonadaceae</taxon>
        <taxon>Chlamydomonas</taxon>
    </lineage>
</organism>
<dbReference type="KEGG" id="cre:CHLRE_06g273100v5"/>
<proteinExistence type="predicted"/>
<evidence type="ECO:0000256" key="2">
    <source>
        <dbReference type="SAM" id="MobiDB-lite"/>
    </source>
</evidence>
<name>A0A2K3DNH4_CHLRE</name>
<dbReference type="RefSeq" id="XP_001696470.2">
    <property type="nucleotide sequence ID" value="XM_001696418.2"/>
</dbReference>
<dbReference type="PANTHER" id="PTHR13037:SF24">
    <property type="entry name" value="POLYCOMB PROTEIN PCL-RELATED"/>
    <property type="match status" value="1"/>
</dbReference>
<dbReference type="OrthoDB" id="545243at2759"/>
<feature type="signal peptide" evidence="3">
    <location>
        <begin position="1"/>
        <end position="29"/>
    </location>
</feature>